<evidence type="ECO:0000256" key="1">
    <source>
        <dbReference type="ARBA" id="ARBA00022898"/>
    </source>
</evidence>
<feature type="compositionally biased region" description="Polar residues" evidence="5">
    <location>
        <begin position="63"/>
        <end position="74"/>
    </location>
</feature>
<dbReference type="InterPro" id="IPR036390">
    <property type="entry name" value="WH_DNA-bd_sf"/>
</dbReference>
<protein>
    <submittedName>
        <fullName evidence="7">GntR family transcriptional regulator</fullName>
    </submittedName>
</protein>
<feature type="domain" description="HTH gntR-type" evidence="6">
    <location>
        <begin position="1"/>
        <end position="59"/>
    </location>
</feature>
<dbReference type="SUPFAM" id="SSF46785">
    <property type="entry name" value="Winged helix' DNA-binding domain"/>
    <property type="match status" value="1"/>
</dbReference>
<evidence type="ECO:0000256" key="4">
    <source>
        <dbReference type="ARBA" id="ARBA00023163"/>
    </source>
</evidence>
<evidence type="ECO:0000256" key="5">
    <source>
        <dbReference type="SAM" id="MobiDB-lite"/>
    </source>
</evidence>
<name>A0AB39R6L5_9ACTN</name>
<proteinExistence type="predicted"/>
<dbReference type="PANTHER" id="PTHR46577">
    <property type="entry name" value="HTH-TYPE TRANSCRIPTIONAL REGULATORY PROTEIN GABR"/>
    <property type="match status" value="1"/>
</dbReference>
<dbReference type="Pfam" id="PF00392">
    <property type="entry name" value="GntR"/>
    <property type="match status" value="1"/>
</dbReference>
<dbReference type="PANTHER" id="PTHR46577:SF1">
    <property type="entry name" value="HTH-TYPE TRANSCRIPTIONAL REGULATORY PROTEIN GABR"/>
    <property type="match status" value="1"/>
</dbReference>
<dbReference type="GO" id="GO:0003677">
    <property type="term" value="F:DNA binding"/>
    <property type="evidence" value="ECO:0007669"/>
    <property type="project" value="UniProtKB-KW"/>
</dbReference>
<dbReference type="RefSeq" id="WP_369227967.1">
    <property type="nucleotide sequence ID" value="NZ_CP163441.1"/>
</dbReference>
<dbReference type="InterPro" id="IPR036388">
    <property type="entry name" value="WH-like_DNA-bd_sf"/>
</dbReference>
<keyword evidence="4" id="KW-0804">Transcription</keyword>
<evidence type="ECO:0000256" key="3">
    <source>
        <dbReference type="ARBA" id="ARBA00023125"/>
    </source>
</evidence>
<dbReference type="InterPro" id="IPR051446">
    <property type="entry name" value="HTH_trans_reg/aminotransferase"/>
</dbReference>
<dbReference type="AlphaFoldDB" id="A0AB39R6L5"/>
<evidence type="ECO:0000256" key="2">
    <source>
        <dbReference type="ARBA" id="ARBA00023015"/>
    </source>
</evidence>
<organism evidence="7">
    <name type="scientific">Streptomyces sp. R39</name>
    <dbReference type="NCBI Taxonomy" id="3238631"/>
    <lineage>
        <taxon>Bacteria</taxon>
        <taxon>Bacillati</taxon>
        <taxon>Actinomycetota</taxon>
        <taxon>Actinomycetes</taxon>
        <taxon>Kitasatosporales</taxon>
        <taxon>Streptomycetaceae</taxon>
        <taxon>Streptomyces</taxon>
    </lineage>
</organism>
<gene>
    <name evidence="7" type="ORF">AB5J52_47640</name>
</gene>
<dbReference type="PROSITE" id="PS50949">
    <property type="entry name" value="HTH_GNTR"/>
    <property type="match status" value="1"/>
</dbReference>
<feature type="region of interest" description="Disordered" evidence="5">
    <location>
        <begin position="53"/>
        <end position="74"/>
    </location>
</feature>
<keyword evidence="1" id="KW-0663">Pyridoxal phosphate</keyword>
<keyword evidence="2" id="KW-0805">Transcription regulation</keyword>
<accession>A0AB39R6L5</accession>
<dbReference type="EMBL" id="CP163441">
    <property type="protein sequence ID" value="XDQ49313.1"/>
    <property type="molecule type" value="Genomic_DNA"/>
</dbReference>
<dbReference type="InterPro" id="IPR000524">
    <property type="entry name" value="Tscrpt_reg_HTH_GntR"/>
</dbReference>
<evidence type="ECO:0000313" key="7">
    <source>
        <dbReference type="EMBL" id="XDQ49313.1"/>
    </source>
</evidence>
<dbReference type="GO" id="GO:0003700">
    <property type="term" value="F:DNA-binding transcription factor activity"/>
    <property type="evidence" value="ECO:0007669"/>
    <property type="project" value="InterPro"/>
</dbReference>
<keyword evidence="3" id="KW-0238">DNA-binding</keyword>
<reference evidence="7" key="1">
    <citation type="submission" date="2024-07" db="EMBL/GenBank/DDBJ databases">
        <authorList>
            <person name="Yu S.T."/>
        </authorList>
    </citation>
    <scope>NUCLEOTIDE SEQUENCE</scope>
    <source>
        <strain evidence="7">R39</strain>
    </source>
</reference>
<dbReference type="Gene3D" id="1.10.10.10">
    <property type="entry name" value="Winged helix-like DNA-binding domain superfamily/Winged helix DNA-binding domain"/>
    <property type="match status" value="1"/>
</dbReference>
<sequence length="74" mass="7770">MRSLVLDGRIALHMRLPAERELASALGVSVATVTAACDLLRESGYAHSRRGVGTWTALPDGRSPTSAASMMSGE</sequence>
<evidence type="ECO:0000259" key="6">
    <source>
        <dbReference type="PROSITE" id="PS50949"/>
    </source>
</evidence>
<dbReference type="SMART" id="SM00345">
    <property type="entry name" value="HTH_GNTR"/>
    <property type="match status" value="1"/>
</dbReference>